<accession>A0A6A6ZKS9</accession>
<feature type="domain" description="Heterokaryon incompatibility" evidence="1">
    <location>
        <begin position="177"/>
        <end position="336"/>
    </location>
</feature>
<dbReference type="EMBL" id="MU006237">
    <property type="protein sequence ID" value="KAF2821373.1"/>
    <property type="molecule type" value="Genomic_DNA"/>
</dbReference>
<dbReference type="OrthoDB" id="2958217at2759"/>
<dbReference type="Proteomes" id="UP000799424">
    <property type="component" value="Unassembled WGS sequence"/>
</dbReference>
<keyword evidence="3" id="KW-1185">Reference proteome</keyword>
<dbReference type="InterPro" id="IPR010730">
    <property type="entry name" value="HET"/>
</dbReference>
<protein>
    <submittedName>
        <fullName evidence="2">HET-domain-containing protein</fullName>
    </submittedName>
</protein>
<dbReference type="Pfam" id="PF06985">
    <property type="entry name" value="HET"/>
    <property type="match status" value="1"/>
</dbReference>
<organism evidence="2 3">
    <name type="scientific">Ophiobolus disseminans</name>
    <dbReference type="NCBI Taxonomy" id="1469910"/>
    <lineage>
        <taxon>Eukaryota</taxon>
        <taxon>Fungi</taxon>
        <taxon>Dikarya</taxon>
        <taxon>Ascomycota</taxon>
        <taxon>Pezizomycotina</taxon>
        <taxon>Dothideomycetes</taxon>
        <taxon>Pleosporomycetidae</taxon>
        <taxon>Pleosporales</taxon>
        <taxon>Pleosporineae</taxon>
        <taxon>Phaeosphaeriaceae</taxon>
        <taxon>Ophiobolus</taxon>
    </lineage>
</organism>
<dbReference type="PANTHER" id="PTHR33112:SF10">
    <property type="entry name" value="TOL"/>
    <property type="match status" value="1"/>
</dbReference>
<reference evidence="2" key="1">
    <citation type="journal article" date="2020" name="Stud. Mycol.">
        <title>101 Dothideomycetes genomes: a test case for predicting lifestyles and emergence of pathogens.</title>
        <authorList>
            <person name="Haridas S."/>
            <person name="Albert R."/>
            <person name="Binder M."/>
            <person name="Bloem J."/>
            <person name="Labutti K."/>
            <person name="Salamov A."/>
            <person name="Andreopoulos B."/>
            <person name="Baker S."/>
            <person name="Barry K."/>
            <person name="Bills G."/>
            <person name="Bluhm B."/>
            <person name="Cannon C."/>
            <person name="Castanera R."/>
            <person name="Culley D."/>
            <person name="Daum C."/>
            <person name="Ezra D."/>
            <person name="Gonzalez J."/>
            <person name="Henrissat B."/>
            <person name="Kuo A."/>
            <person name="Liang C."/>
            <person name="Lipzen A."/>
            <person name="Lutzoni F."/>
            <person name="Magnuson J."/>
            <person name="Mondo S."/>
            <person name="Nolan M."/>
            <person name="Ohm R."/>
            <person name="Pangilinan J."/>
            <person name="Park H.-J."/>
            <person name="Ramirez L."/>
            <person name="Alfaro M."/>
            <person name="Sun H."/>
            <person name="Tritt A."/>
            <person name="Yoshinaga Y."/>
            <person name="Zwiers L.-H."/>
            <person name="Turgeon B."/>
            <person name="Goodwin S."/>
            <person name="Spatafora J."/>
            <person name="Crous P."/>
            <person name="Grigoriev I."/>
        </authorList>
    </citation>
    <scope>NUCLEOTIDE SEQUENCE</scope>
    <source>
        <strain evidence="2">CBS 113818</strain>
    </source>
</reference>
<proteinExistence type="predicted"/>
<name>A0A6A6ZKS9_9PLEO</name>
<evidence type="ECO:0000313" key="2">
    <source>
        <dbReference type="EMBL" id="KAF2821373.1"/>
    </source>
</evidence>
<dbReference type="PANTHER" id="PTHR33112">
    <property type="entry name" value="DOMAIN PROTEIN, PUTATIVE-RELATED"/>
    <property type="match status" value="1"/>
</dbReference>
<sequence>MPGELHCAPCERLLSGKAELNEESWFTHHPDADSFKAALELPCVLCSLAWNHEKSSPNWQDIISEGTTGHLATSDADKDVTDLYFHYDIFSTFIALVPWKNINHHGFPNLLSRNTRSKSALDFLLGQYQECRDRHVGCRLQASTVTIHPSRLINVGESGDSNICVRDTQGLSGQGLYTCLSHCWGQKQPLRLTKDTKSSLQNGVLVSSLPKTFQDAVFVTRLLGIRFLWIDSLCIFQDNRADWSTESSRMSDIYRGAACTIAATAAENSDGGLFFERDPTPLRPLRVETTWAPNPDVSNGEFTYPQAGEYMCDALEAWTYSVEEAPLNKRAWVCQERVLSPRIMHFSRTQLFWECHEVIASENYPSGLPLWALPSYRNSPTRLKRHLYQLGLRRADLSLENHKVCRDASNLDSQRLPDNELYFSWSAFRITYTKCAMTKEDDMLVAIQGIAQQFGHALGDQLVAGLWHSRLLEELCWFKLFAVKAPRPKWRAPSWSWASGTGTTWISNTLRFHRHCPTKEIWGDLVDVDVKANASGQIERAALRLRCKLLPATIEPDAIDPDEPLYNVYGTLTLRNSRTHIQAKRPGNFDLDINFDEAGMQHQGTRHVQMVIIQRCAHPHVDRFVDSEGNECDGADVRKRKVGLRDCVEGLLLVPRDGCDDHFERVGLFRIQDGEAVGKVLREYEGAESRVITLV</sequence>
<dbReference type="AlphaFoldDB" id="A0A6A6ZKS9"/>
<evidence type="ECO:0000259" key="1">
    <source>
        <dbReference type="Pfam" id="PF06985"/>
    </source>
</evidence>
<gene>
    <name evidence="2" type="ORF">CC86DRAFT_373715</name>
</gene>
<evidence type="ECO:0000313" key="3">
    <source>
        <dbReference type="Proteomes" id="UP000799424"/>
    </source>
</evidence>